<dbReference type="Proteomes" id="UP000501253">
    <property type="component" value="Chromosome"/>
</dbReference>
<dbReference type="EMBL" id="CP042909">
    <property type="protein sequence ID" value="QJA05835.1"/>
    <property type="molecule type" value="Genomic_DNA"/>
</dbReference>
<dbReference type="InterPro" id="IPR017900">
    <property type="entry name" value="4Fe4S_Fe_S_CS"/>
</dbReference>
<proteinExistence type="predicted"/>
<sequence>MARIEPDVQTVKEIQAAGGDTVKKCYQCATCTSVCPLATEEVPFPRKQMLLGQWGFKEKLLSDPALWLCHQCGDCTLYCPRGARPGDVLGALRNMAVRELTEFKFLWTFYNKPWGLPILIALSLITVWLSLSIFAGGVPGFPTLPYLPHMSAEEVHILFLKLSPRVVAVDAVFLPLAAFVVLMVAIGINRMWNGLVENAGIPAAYRLGFWALVTTYLGAALREILAHSRFLECGANRWRFNGHRMLLWSFIILAFVTAVVFIAADVFGFHTPWPLYNPIKILANIGAILLLYGVISVIVNRSRAAAEGKLASSYQDWFLIYLILAVGLTGVLTELLRIAGSTIYPGMYALHLASVFMLFLSVPYSKFAHLVYRTTAYVFDLYSRDVRARMAALEAASAPASTEAAEEASSGEGEGSSEEAQA</sequence>
<dbReference type="GO" id="GO:0051539">
    <property type="term" value="F:4 iron, 4 sulfur cluster binding"/>
    <property type="evidence" value="ECO:0007669"/>
    <property type="project" value="UniProtKB-KW"/>
</dbReference>
<dbReference type="Gene3D" id="1.10.1060.10">
    <property type="entry name" value="Alpha-helical ferredoxin"/>
    <property type="match status" value="1"/>
</dbReference>
<evidence type="ECO:0000256" key="1">
    <source>
        <dbReference type="ARBA" id="ARBA00022485"/>
    </source>
</evidence>
<feature type="transmembrane region" description="Helical" evidence="7">
    <location>
        <begin position="114"/>
        <end position="147"/>
    </location>
</feature>
<accession>A0A6H1WRI8</accession>
<evidence type="ECO:0000313" key="10">
    <source>
        <dbReference type="Proteomes" id="UP000501253"/>
    </source>
</evidence>
<feature type="transmembrane region" description="Helical" evidence="7">
    <location>
        <begin position="319"/>
        <end position="340"/>
    </location>
</feature>
<evidence type="ECO:0000256" key="3">
    <source>
        <dbReference type="ARBA" id="ARBA00023002"/>
    </source>
</evidence>
<dbReference type="NCBIfam" id="NF038018">
    <property type="entry name" value="qmoC"/>
    <property type="match status" value="1"/>
</dbReference>
<dbReference type="GO" id="GO:0016491">
    <property type="term" value="F:oxidoreductase activity"/>
    <property type="evidence" value="ECO:0007669"/>
    <property type="project" value="UniProtKB-KW"/>
</dbReference>
<keyword evidence="10" id="KW-1185">Reference proteome</keyword>
<feature type="compositionally biased region" description="Low complexity" evidence="6">
    <location>
        <begin position="395"/>
        <end position="411"/>
    </location>
</feature>
<feature type="transmembrane region" description="Helical" evidence="7">
    <location>
        <begin position="281"/>
        <end position="299"/>
    </location>
</feature>
<dbReference type="GO" id="GO:0046872">
    <property type="term" value="F:metal ion binding"/>
    <property type="evidence" value="ECO:0007669"/>
    <property type="project" value="UniProtKB-KW"/>
</dbReference>
<dbReference type="SUPFAM" id="SSF46548">
    <property type="entry name" value="alpha-helical ferredoxin"/>
    <property type="match status" value="1"/>
</dbReference>
<feature type="transmembrane region" description="Helical" evidence="7">
    <location>
        <begin position="167"/>
        <end position="188"/>
    </location>
</feature>
<evidence type="ECO:0000256" key="7">
    <source>
        <dbReference type="SAM" id="Phobius"/>
    </source>
</evidence>
<dbReference type="AlphaFoldDB" id="A0A6H1WRI8"/>
<feature type="transmembrane region" description="Helical" evidence="7">
    <location>
        <begin position="346"/>
        <end position="364"/>
    </location>
</feature>
<keyword evidence="7" id="KW-0472">Membrane</keyword>
<dbReference type="PROSITE" id="PS00198">
    <property type="entry name" value="4FE4S_FER_1"/>
    <property type="match status" value="1"/>
</dbReference>
<keyword evidence="7" id="KW-1133">Transmembrane helix</keyword>
<dbReference type="PANTHER" id="PTHR43255:SF1">
    <property type="entry name" value="IRON-SULFUR-BINDING OXIDOREDUCTASE FADF-RELATED"/>
    <property type="match status" value="1"/>
</dbReference>
<evidence type="ECO:0000256" key="2">
    <source>
        <dbReference type="ARBA" id="ARBA00022723"/>
    </source>
</evidence>
<dbReference type="PROSITE" id="PS51379">
    <property type="entry name" value="4FE4S_FER_2"/>
    <property type="match status" value="1"/>
</dbReference>
<dbReference type="RefSeq" id="WP_168719192.1">
    <property type="nucleotide sequence ID" value="NZ_CP042909.1"/>
</dbReference>
<reference evidence="9 10" key="1">
    <citation type="submission" date="2019-08" db="EMBL/GenBank/DDBJ databases">
        <title>Complete genome sequence of Thermosulfurimonas marina SU872T, an anaerobic thermophilic chemolithoautotrophic bacterium isolated from a shallow marine hydrothermal vent.</title>
        <authorList>
            <person name="Allioux M."/>
            <person name="Jebbar M."/>
            <person name="Slobodkina G."/>
            <person name="Slobodkin A."/>
            <person name="Moalic Y."/>
            <person name="Frolova A."/>
            <person name="Shao Z."/>
            <person name="Alain K."/>
        </authorList>
    </citation>
    <scope>NUCLEOTIDE SEQUENCE [LARGE SCALE GENOMIC DNA]</scope>
    <source>
        <strain evidence="9 10">SU872</strain>
    </source>
</reference>
<evidence type="ECO:0000313" key="9">
    <source>
        <dbReference type="EMBL" id="QJA05835.1"/>
    </source>
</evidence>
<dbReference type="Pfam" id="PF13183">
    <property type="entry name" value="Fer4_8"/>
    <property type="match status" value="1"/>
</dbReference>
<organism evidence="9 10">
    <name type="scientific">Thermosulfurimonas marina</name>
    <dbReference type="NCBI Taxonomy" id="2047767"/>
    <lineage>
        <taxon>Bacteria</taxon>
        <taxon>Pseudomonadati</taxon>
        <taxon>Thermodesulfobacteriota</taxon>
        <taxon>Thermodesulfobacteria</taxon>
        <taxon>Thermodesulfobacteriales</taxon>
        <taxon>Thermodesulfobacteriaceae</taxon>
        <taxon>Thermosulfurimonas</taxon>
    </lineage>
</organism>
<evidence type="ECO:0000259" key="8">
    <source>
        <dbReference type="PROSITE" id="PS51379"/>
    </source>
</evidence>
<dbReference type="Gene3D" id="1.20.950.20">
    <property type="entry name" value="Transmembrane di-heme cytochromes, Chain C"/>
    <property type="match status" value="1"/>
</dbReference>
<feature type="transmembrane region" description="Helical" evidence="7">
    <location>
        <begin position="246"/>
        <end position="269"/>
    </location>
</feature>
<dbReference type="GO" id="GO:0005886">
    <property type="term" value="C:plasma membrane"/>
    <property type="evidence" value="ECO:0007669"/>
    <property type="project" value="TreeGrafter"/>
</dbReference>
<keyword evidence="4" id="KW-0408">Iron</keyword>
<evidence type="ECO:0000256" key="4">
    <source>
        <dbReference type="ARBA" id="ARBA00023004"/>
    </source>
</evidence>
<keyword evidence="5" id="KW-0411">Iron-sulfur</keyword>
<name>A0A6H1WRI8_9BACT</name>
<dbReference type="SUPFAM" id="SSF103501">
    <property type="entry name" value="Respiratory nitrate reductase 1 gamma chain"/>
    <property type="match status" value="1"/>
</dbReference>
<feature type="region of interest" description="Disordered" evidence="6">
    <location>
        <begin position="395"/>
        <end position="422"/>
    </location>
</feature>
<keyword evidence="2" id="KW-0479">Metal-binding</keyword>
<dbReference type="InterPro" id="IPR009051">
    <property type="entry name" value="Helical_ferredxn"/>
</dbReference>
<dbReference type="KEGG" id="tmai:FVE67_03045"/>
<dbReference type="InterPro" id="IPR036197">
    <property type="entry name" value="NarG-like_sf"/>
</dbReference>
<keyword evidence="1" id="KW-0004">4Fe-4S</keyword>
<protein>
    <submittedName>
        <fullName evidence="9">Heterodisulfide reductase</fullName>
    </submittedName>
</protein>
<feature type="domain" description="4Fe-4S ferredoxin-type" evidence="8">
    <location>
        <begin position="58"/>
        <end position="89"/>
    </location>
</feature>
<evidence type="ECO:0000256" key="5">
    <source>
        <dbReference type="ARBA" id="ARBA00023014"/>
    </source>
</evidence>
<evidence type="ECO:0000256" key="6">
    <source>
        <dbReference type="SAM" id="MobiDB-lite"/>
    </source>
</evidence>
<dbReference type="PANTHER" id="PTHR43255">
    <property type="entry name" value="IRON-SULFUR-BINDING OXIDOREDUCTASE FADF-RELATED-RELATED"/>
    <property type="match status" value="1"/>
</dbReference>
<dbReference type="InterPro" id="IPR017896">
    <property type="entry name" value="4Fe4S_Fe-S-bd"/>
</dbReference>
<keyword evidence="3" id="KW-0560">Oxidoreductase</keyword>
<keyword evidence="7" id="KW-0812">Transmembrane</keyword>
<gene>
    <name evidence="9" type="ORF">FVE67_03045</name>
</gene>
<dbReference type="InterPro" id="IPR051460">
    <property type="entry name" value="HdrC_iron-sulfur_subunit"/>
</dbReference>